<dbReference type="GO" id="GO:0005524">
    <property type="term" value="F:ATP binding"/>
    <property type="evidence" value="ECO:0007669"/>
    <property type="project" value="UniProtKB-UniRule"/>
</dbReference>
<dbReference type="AlphaFoldDB" id="A0A9X3EQ00"/>
<dbReference type="HAMAP" id="MF_01543">
    <property type="entry name" value="FTHFS"/>
    <property type="match status" value="1"/>
</dbReference>
<keyword evidence="4 5" id="KW-0067">ATP-binding</keyword>
<comment type="pathway">
    <text evidence="5">One-carbon metabolism; tetrahydrofolate interconversion.</text>
</comment>
<accession>A0A9X3EQ00</accession>
<dbReference type="InterPro" id="IPR000559">
    <property type="entry name" value="Formate_THF_ligase"/>
</dbReference>
<evidence type="ECO:0000256" key="2">
    <source>
        <dbReference type="ARBA" id="ARBA00022598"/>
    </source>
</evidence>
<name>A0A9X3EQ00_9BACT</name>
<dbReference type="GO" id="GO:0004329">
    <property type="term" value="F:formate-tetrahydrofolate ligase activity"/>
    <property type="evidence" value="ECO:0007669"/>
    <property type="project" value="UniProtKB-UniRule"/>
</dbReference>
<comment type="similarity">
    <text evidence="5">Belongs to the formate--tetrahydrofolate ligase family.</text>
</comment>
<dbReference type="Pfam" id="PF01268">
    <property type="entry name" value="FTHFS"/>
    <property type="match status" value="1"/>
</dbReference>
<evidence type="ECO:0000256" key="3">
    <source>
        <dbReference type="ARBA" id="ARBA00022741"/>
    </source>
</evidence>
<sequence>MLRRLVDLARDLGLDPESRAYVPYGHDFAKIDTVAAGEGSAHGNLVVVSAVTPTPLGEGKTVTSISLGMGLARIGESALTCLRQPSLGPVFGAKGGGAGEGKAQVVPSDRVNLGGTGDGQAVGAAHNLLAAMLDAHLRHGNALKIDPARIAFSRVTPVNDGSLRKVITGLGGPLNGVPRESFFEINEASEVMAILALAHDRGDLRRRLGNIVLGPDQGGAPVRAEQLGAAGAMSVLLRDALYPTLARTSEGTPVLLHAGPFANIAHGNSSLIATRWALTRAPWVVTECGFGTDLGLEKFVHIKARLGNLRPACVVVVCTVRALKVHAGLAKAVLGRPLDQAVLTEDVAAVEKGAANLRHHLRIATNFGPPVVVALNRFPTDTDAEIAVVEGIAREFGAGFAVHTGFADGGAGAEALARAVVKAARPTDLRYQYEGTGPLLPRLESLAKNVYGATGIELAPSARTRLNQLEKWGLGELQLCVAKTHLATTHDPADGGLPRPFTLPVRDVLVRAGAGFATVLTGELTTLPALGARPNAVDMDLDPVTGAALGL</sequence>
<dbReference type="GO" id="GO:0035999">
    <property type="term" value="P:tetrahydrofolate interconversion"/>
    <property type="evidence" value="ECO:0007669"/>
    <property type="project" value="UniProtKB-UniRule"/>
</dbReference>
<evidence type="ECO:0000256" key="1">
    <source>
        <dbReference type="ARBA" id="ARBA00022563"/>
    </source>
</evidence>
<keyword evidence="1 5" id="KW-0554">One-carbon metabolism</keyword>
<proteinExistence type="inferred from homology"/>
<dbReference type="RefSeq" id="WP_267770696.1">
    <property type="nucleotide sequence ID" value="NZ_JAPNKE010000002.1"/>
</dbReference>
<keyword evidence="3 5" id="KW-0547">Nucleotide-binding</keyword>
<dbReference type="Proteomes" id="UP001150924">
    <property type="component" value="Unassembled WGS sequence"/>
</dbReference>
<dbReference type="Gene3D" id="3.40.50.300">
    <property type="entry name" value="P-loop containing nucleotide triphosphate hydrolases"/>
    <property type="match status" value="1"/>
</dbReference>
<keyword evidence="7" id="KW-1185">Reference proteome</keyword>
<dbReference type="Gene3D" id="3.10.410.10">
    <property type="entry name" value="Formyltetrahydrofolate synthetase, domain 3"/>
    <property type="match status" value="1"/>
</dbReference>
<evidence type="ECO:0000313" key="6">
    <source>
        <dbReference type="EMBL" id="MCY1008047.1"/>
    </source>
</evidence>
<dbReference type="EC" id="6.3.4.3" evidence="5"/>
<dbReference type="InterPro" id="IPR027417">
    <property type="entry name" value="P-loop_NTPase"/>
</dbReference>
<dbReference type="EMBL" id="JAPNKE010000002">
    <property type="protein sequence ID" value="MCY1008047.1"/>
    <property type="molecule type" value="Genomic_DNA"/>
</dbReference>
<evidence type="ECO:0000256" key="5">
    <source>
        <dbReference type="HAMAP-Rule" id="MF_01543"/>
    </source>
</evidence>
<dbReference type="Gene3D" id="3.30.1510.10">
    <property type="entry name" value="Domain 2, N(10)-formyltetrahydrofolate synthetase"/>
    <property type="match status" value="1"/>
</dbReference>
<keyword evidence="2 5" id="KW-0436">Ligase</keyword>
<evidence type="ECO:0000256" key="4">
    <source>
        <dbReference type="ARBA" id="ARBA00022840"/>
    </source>
</evidence>
<dbReference type="SUPFAM" id="SSF52540">
    <property type="entry name" value="P-loop containing nucleoside triphosphate hydrolases"/>
    <property type="match status" value="1"/>
</dbReference>
<protein>
    <recommendedName>
        <fullName evidence="5">Formate--tetrahydrofolate ligase</fullName>
        <ecNumber evidence="5">6.3.4.3</ecNumber>
    </recommendedName>
    <alternativeName>
        <fullName evidence="5">Formyltetrahydrofolate synthetase</fullName>
        <shortName evidence="5">FHS</shortName>
        <shortName evidence="5">FTHFS</shortName>
    </alternativeName>
</protein>
<reference evidence="6" key="1">
    <citation type="submission" date="2022-11" db="EMBL/GenBank/DDBJ databases">
        <title>Minimal conservation of predation-associated metabolite biosynthetic gene clusters underscores biosynthetic potential of Myxococcota including descriptions for ten novel species: Archangium lansinium sp. nov., Myxococcus landrumus sp. nov., Nannocystis bai.</title>
        <authorList>
            <person name="Ahearne A."/>
            <person name="Stevens C."/>
            <person name="Phillips K."/>
        </authorList>
    </citation>
    <scope>NUCLEOTIDE SEQUENCE</scope>
    <source>
        <strain evidence="6">Na p29</strain>
    </source>
</reference>
<gene>
    <name evidence="5" type="primary">fhs</name>
    <name evidence="6" type="ORF">OV079_21305</name>
</gene>
<organism evidence="6 7">
    <name type="scientific">Nannocystis pusilla</name>
    <dbReference type="NCBI Taxonomy" id="889268"/>
    <lineage>
        <taxon>Bacteria</taxon>
        <taxon>Pseudomonadati</taxon>
        <taxon>Myxococcota</taxon>
        <taxon>Polyangia</taxon>
        <taxon>Nannocystales</taxon>
        <taxon>Nannocystaceae</taxon>
        <taxon>Nannocystis</taxon>
    </lineage>
</organism>
<comment type="caution">
    <text evidence="6">The sequence shown here is derived from an EMBL/GenBank/DDBJ whole genome shotgun (WGS) entry which is preliminary data.</text>
</comment>
<feature type="binding site" evidence="5">
    <location>
        <begin position="54"/>
        <end position="61"/>
    </location>
    <ligand>
        <name>ATP</name>
        <dbReference type="ChEBI" id="CHEBI:30616"/>
    </ligand>
</feature>
<comment type="catalytic activity">
    <reaction evidence="5">
        <text>(6S)-5,6,7,8-tetrahydrofolate + formate + ATP = (6R)-10-formyltetrahydrofolate + ADP + phosphate</text>
        <dbReference type="Rhea" id="RHEA:20221"/>
        <dbReference type="ChEBI" id="CHEBI:15740"/>
        <dbReference type="ChEBI" id="CHEBI:30616"/>
        <dbReference type="ChEBI" id="CHEBI:43474"/>
        <dbReference type="ChEBI" id="CHEBI:57453"/>
        <dbReference type="ChEBI" id="CHEBI:195366"/>
        <dbReference type="ChEBI" id="CHEBI:456216"/>
        <dbReference type="EC" id="6.3.4.3"/>
    </reaction>
</comment>
<evidence type="ECO:0000313" key="7">
    <source>
        <dbReference type="Proteomes" id="UP001150924"/>
    </source>
</evidence>